<dbReference type="InterPro" id="IPR006263">
    <property type="entry name" value="Cyt_deam_dimer"/>
</dbReference>
<dbReference type="EC" id="3.5.4.5" evidence="6"/>
<organism evidence="11 12">
    <name type="scientific">Dickeya aquatica</name>
    <dbReference type="NCBI Taxonomy" id="1401087"/>
    <lineage>
        <taxon>Bacteria</taxon>
        <taxon>Pseudomonadati</taxon>
        <taxon>Pseudomonadota</taxon>
        <taxon>Gammaproteobacteria</taxon>
        <taxon>Enterobacterales</taxon>
        <taxon>Pectobacteriaceae</taxon>
        <taxon>Dickeya</taxon>
    </lineage>
</organism>
<dbReference type="PROSITE" id="PS51747">
    <property type="entry name" value="CYT_DCMP_DEAMINASES_2"/>
    <property type="match status" value="2"/>
</dbReference>
<feature type="binding site" evidence="6 9">
    <location>
        <position position="118"/>
    </location>
    <ligand>
        <name>Zn(2+)</name>
        <dbReference type="ChEBI" id="CHEBI:29105"/>
        <note>catalytic</note>
    </ligand>
</feature>
<keyword evidence="3 6" id="KW-0479">Metal-binding</keyword>
<dbReference type="HAMAP" id="MF_01558">
    <property type="entry name" value="Cyt_deam"/>
    <property type="match status" value="1"/>
</dbReference>
<dbReference type="FunFam" id="3.40.140.10:FF:000007">
    <property type="entry name" value="Cytidine deaminase"/>
    <property type="match status" value="1"/>
</dbReference>
<feature type="active site" description="Proton donor" evidence="6 7">
    <location>
        <position position="120"/>
    </location>
</feature>
<protein>
    <recommendedName>
        <fullName evidence="6">Cytidine deaminase</fullName>
        <ecNumber evidence="6">3.5.4.5</ecNumber>
    </recommendedName>
    <alternativeName>
        <fullName evidence="6">Cytidine aminohydrolase</fullName>
        <shortName evidence="6">CDA</shortName>
    </alternativeName>
</protein>
<feature type="binding site" evidence="6 9">
    <location>
        <position position="148"/>
    </location>
    <ligand>
        <name>Zn(2+)</name>
        <dbReference type="ChEBI" id="CHEBI:29105"/>
        <note>catalytic</note>
    </ligand>
</feature>
<dbReference type="GO" id="GO:0004126">
    <property type="term" value="F:cytidine deaminase activity"/>
    <property type="evidence" value="ECO:0007669"/>
    <property type="project" value="UniProtKB-UniRule"/>
</dbReference>
<dbReference type="InterPro" id="IPR016192">
    <property type="entry name" value="APOBEC/CMP_deaminase_Zn-bd"/>
</dbReference>
<keyword evidence="5 6" id="KW-0862">Zinc</keyword>
<keyword evidence="12" id="KW-1185">Reference proteome</keyword>
<comment type="similarity">
    <text evidence="1 6">Belongs to the cytidine and deoxycytidylate deaminase family.</text>
</comment>
<dbReference type="Pfam" id="PF08211">
    <property type="entry name" value="dCMP_cyt_deam_2"/>
    <property type="match status" value="1"/>
</dbReference>
<keyword evidence="4 6" id="KW-0378">Hydrolase</keyword>
<comment type="cofactor">
    <cofactor evidence="6 9">
        <name>Zn(2+)</name>
        <dbReference type="ChEBI" id="CHEBI:29105"/>
    </cofactor>
    <text evidence="6 9">Binds 1 zinc ion.</text>
</comment>
<dbReference type="InterPro" id="IPR016193">
    <property type="entry name" value="Cytidine_deaminase-like"/>
</dbReference>
<evidence type="ECO:0000256" key="3">
    <source>
        <dbReference type="ARBA" id="ARBA00022723"/>
    </source>
</evidence>
<evidence type="ECO:0000313" key="12">
    <source>
        <dbReference type="Proteomes" id="UP000294820"/>
    </source>
</evidence>
<dbReference type="FunFam" id="3.40.140.10:FF:000006">
    <property type="entry name" value="Cytidine deaminase"/>
    <property type="match status" value="1"/>
</dbReference>
<dbReference type="InterPro" id="IPR002125">
    <property type="entry name" value="CMP_dCMP_dom"/>
</dbReference>
<evidence type="ECO:0000313" key="11">
    <source>
        <dbReference type="EMBL" id="SLM62566.1"/>
    </source>
</evidence>
<dbReference type="InterPro" id="IPR050202">
    <property type="entry name" value="Cyt/Deoxycyt_deaminase"/>
</dbReference>
<dbReference type="GO" id="GO:0042803">
    <property type="term" value="F:protein homodimerization activity"/>
    <property type="evidence" value="ECO:0007669"/>
    <property type="project" value="UniProtKB-ARBA"/>
</dbReference>
<dbReference type="PANTHER" id="PTHR11644:SF2">
    <property type="entry name" value="CYTIDINE DEAMINASE"/>
    <property type="match status" value="1"/>
</dbReference>
<dbReference type="GO" id="GO:0005829">
    <property type="term" value="C:cytosol"/>
    <property type="evidence" value="ECO:0007669"/>
    <property type="project" value="TreeGrafter"/>
</dbReference>
<dbReference type="KEGG" id="daq:DAQ1742_01606"/>
<dbReference type="SUPFAM" id="SSF53927">
    <property type="entry name" value="Cytidine deaminase-like"/>
    <property type="match status" value="2"/>
</dbReference>
<proteinExistence type="inferred from homology"/>
<comment type="subunit">
    <text evidence="2 6">Homodimer.</text>
</comment>
<dbReference type="InterPro" id="IPR020797">
    <property type="entry name" value="Cytidine_deaminase_bacteria"/>
</dbReference>
<evidence type="ECO:0000259" key="10">
    <source>
        <dbReference type="PROSITE" id="PS51747"/>
    </source>
</evidence>
<dbReference type="PROSITE" id="PS00903">
    <property type="entry name" value="CYT_DCMP_DEAMINASES_1"/>
    <property type="match status" value="1"/>
</dbReference>
<dbReference type="GO" id="GO:0046135">
    <property type="term" value="P:pyrimidine nucleoside catabolic process"/>
    <property type="evidence" value="ECO:0007669"/>
    <property type="project" value="UniProtKB-ARBA"/>
</dbReference>
<evidence type="ECO:0000256" key="2">
    <source>
        <dbReference type="ARBA" id="ARBA00011738"/>
    </source>
</evidence>
<dbReference type="EMBL" id="LT615367">
    <property type="protein sequence ID" value="SLM62566.1"/>
    <property type="molecule type" value="Genomic_DNA"/>
</dbReference>
<gene>
    <name evidence="6 11" type="primary">cdd</name>
    <name evidence="11" type="ORF">DAQ1742_01606</name>
</gene>
<dbReference type="GO" id="GO:0008270">
    <property type="term" value="F:zinc ion binding"/>
    <property type="evidence" value="ECO:0007669"/>
    <property type="project" value="UniProtKB-UniRule"/>
</dbReference>
<dbReference type="Pfam" id="PF00383">
    <property type="entry name" value="dCMP_cyt_deam_1"/>
    <property type="match status" value="1"/>
</dbReference>
<dbReference type="Proteomes" id="UP000294820">
    <property type="component" value="Chromosome 1"/>
</dbReference>
<feature type="binding site" evidence="6 9">
    <location>
        <position position="145"/>
    </location>
    <ligand>
        <name>Zn(2+)</name>
        <dbReference type="ChEBI" id="CHEBI:29105"/>
        <note>catalytic</note>
    </ligand>
</feature>
<name>A0A375A9G1_9GAMM</name>
<evidence type="ECO:0000256" key="5">
    <source>
        <dbReference type="ARBA" id="ARBA00022833"/>
    </source>
</evidence>
<comment type="catalytic activity">
    <reaction evidence="6">
        <text>cytidine + H2O + H(+) = uridine + NH4(+)</text>
        <dbReference type="Rhea" id="RHEA:16069"/>
        <dbReference type="ChEBI" id="CHEBI:15377"/>
        <dbReference type="ChEBI" id="CHEBI:15378"/>
        <dbReference type="ChEBI" id="CHEBI:16704"/>
        <dbReference type="ChEBI" id="CHEBI:17562"/>
        <dbReference type="ChEBI" id="CHEBI:28938"/>
        <dbReference type="EC" id="3.5.4.5"/>
    </reaction>
</comment>
<comment type="function">
    <text evidence="6">This enzyme scavenges exogenous and endogenous cytidine and 2'-deoxycytidine for UMP synthesis.</text>
</comment>
<evidence type="ECO:0000256" key="9">
    <source>
        <dbReference type="PIRSR" id="PIRSR006334-3"/>
    </source>
</evidence>
<dbReference type="PANTHER" id="PTHR11644">
    <property type="entry name" value="CYTIDINE DEAMINASE"/>
    <property type="match status" value="1"/>
</dbReference>
<feature type="domain" description="CMP/dCMP-type deaminase" evidence="10">
    <location>
        <begin position="64"/>
        <end position="184"/>
    </location>
</feature>
<evidence type="ECO:0000256" key="8">
    <source>
        <dbReference type="PIRSR" id="PIRSR006334-2"/>
    </source>
</evidence>
<feature type="domain" description="CMP/dCMP-type deaminase" evidence="10">
    <location>
        <begin position="203"/>
        <end position="315"/>
    </location>
</feature>
<evidence type="ECO:0000256" key="7">
    <source>
        <dbReference type="PIRSR" id="PIRSR006334-1"/>
    </source>
</evidence>
<dbReference type="AlphaFoldDB" id="A0A375A9G1"/>
<dbReference type="InterPro" id="IPR013171">
    <property type="entry name" value="Cyd/dCyd_deaminase_Zn-bd"/>
</dbReference>
<dbReference type="PIRSF" id="PIRSF006334">
    <property type="entry name" value="Cdd_plus_pseudo"/>
    <property type="match status" value="1"/>
</dbReference>
<evidence type="ECO:0000256" key="1">
    <source>
        <dbReference type="ARBA" id="ARBA00006576"/>
    </source>
</evidence>
<comment type="catalytic activity">
    <reaction evidence="6">
        <text>2'-deoxycytidine + H2O + H(+) = 2'-deoxyuridine + NH4(+)</text>
        <dbReference type="Rhea" id="RHEA:13433"/>
        <dbReference type="ChEBI" id="CHEBI:15377"/>
        <dbReference type="ChEBI" id="CHEBI:15378"/>
        <dbReference type="ChEBI" id="CHEBI:15698"/>
        <dbReference type="ChEBI" id="CHEBI:16450"/>
        <dbReference type="ChEBI" id="CHEBI:28938"/>
        <dbReference type="EC" id="3.5.4.5"/>
    </reaction>
</comment>
<reference evidence="11 12" key="1">
    <citation type="submission" date="2016-09" db="EMBL/GenBank/DDBJ databases">
        <authorList>
            <person name="Reverchon S."/>
            <person name="Nasser W."/>
            <person name="Leonard S."/>
            <person name="Brochier C."/>
            <person name="Duprey A."/>
        </authorList>
    </citation>
    <scope>NUCLEOTIDE SEQUENCE [LARGE SCALE GENOMIC DNA]</scope>
    <source>
        <strain evidence="11 12">174/2</strain>
    </source>
</reference>
<feature type="binding site" evidence="6 8">
    <location>
        <begin position="105"/>
        <end position="107"/>
    </location>
    <ligand>
        <name>substrate</name>
    </ligand>
</feature>
<dbReference type="Gene3D" id="3.40.140.10">
    <property type="entry name" value="Cytidine Deaminase, domain 2"/>
    <property type="match status" value="2"/>
</dbReference>
<dbReference type="CDD" id="cd01283">
    <property type="entry name" value="cytidine_deaminase"/>
    <property type="match status" value="2"/>
</dbReference>
<dbReference type="NCBIfam" id="NF006537">
    <property type="entry name" value="PRK09027.1"/>
    <property type="match status" value="1"/>
</dbReference>
<accession>A0A375A9G1</accession>
<dbReference type="NCBIfam" id="TIGR01355">
    <property type="entry name" value="cyt_deam_dimer"/>
    <property type="match status" value="1"/>
</dbReference>
<evidence type="ECO:0000256" key="6">
    <source>
        <dbReference type="HAMAP-Rule" id="MF_01558"/>
    </source>
</evidence>
<evidence type="ECO:0000256" key="4">
    <source>
        <dbReference type="ARBA" id="ARBA00022801"/>
    </source>
</evidence>
<sequence>MTVYIQHLKNQLREAPMQVRFHDAFTTLPATLQHALEPILAREDFAAMLSTQEVSEIRAQCGLDADALAFALLPLAAACALTPVSGFHVGAIAQGTSGAFYWGANMEFAGQVLQQTVHAEQSAISHAWSRHEPALRAITVNYTPCGHCRQFMNELNSAPGLRICLPGRAAAPLGHYLPDAFGPRDLAITTLLMDEIDHQLTLSSDDTLTQLALKAANRSHAPYSHAFSGIALQTATGRVYSGCYAENAAFNPSLPPLQAALNLVNLAGESFDTIQHAVLVETAHATLSQWSLAQPLLASLGCSALRREQADMSGK</sequence>